<evidence type="ECO:0000256" key="9">
    <source>
        <dbReference type="RuleBase" id="RU361140"/>
    </source>
</evidence>
<keyword evidence="8 9" id="KW-0046">Antibiotic resistance</keyword>
<dbReference type="PROSITE" id="PS00337">
    <property type="entry name" value="BETA_LACTAMASE_D"/>
    <property type="match status" value="1"/>
</dbReference>
<evidence type="ECO:0000256" key="5">
    <source>
        <dbReference type="ARBA" id="ARBA00022729"/>
    </source>
</evidence>
<feature type="chain" id="PRO_5045869718" description="Beta-lactamase" evidence="10">
    <location>
        <begin position="25"/>
        <end position="624"/>
    </location>
</feature>
<evidence type="ECO:0000256" key="1">
    <source>
        <dbReference type="ARBA" id="ARBA00004370"/>
    </source>
</evidence>
<dbReference type="InterPro" id="IPR001460">
    <property type="entry name" value="PCN-bd_Tpept"/>
</dbReference>
<dbReference type="PANTHER" id="PTHR30627:SF24">
    <property type="entry name" value="PENICILLIN-BINDING PROTEIN 4B"/>
    <property type="match status" value="1"/>
</dbReference>
<evidence type="ECO:0000259" key="13">
    <source>
        <dbReference type="Pfam" id="PF05223"/>
    </source>
</evidence>
<dbReference type="Proteomes" id="UP001501645">
    <property type="component" value="Unassembled WGS sequence"/>
</dbReference>
<dbReference type="Pfam" id="PF05223">
    <property type="entry name" value="MecA_N"/>
    <property type="match status" value="1"/>
</dbReference>
<sequence length="624" mass="63569">MPISPTRLAAVAILPLLLPLAACADTRGDAARAAADDLVAALQDRSLEGVADAAAAEAFAAQAEPLAAYDVSVTAGEVEREEAEATVPLSWSWDVEGHAWEYETVATLVEEDGAWTADWSSETFVPGLAADEQLSVTRSFGPRADIVDASGEPIVTERAVGRYGLDKANVDPTAVGESAERIAAAVGIDAAAYRAAAEGAGPQAFVEAIVVREGEEDRYVSDDFSSIPGALVVADEIPLAPTRTFARELLGIVGQATAEAVEASDGAVRAGDEVGLSGLQLTYDAALRGTPDVVVEAVAGEDRRELAAWDGEDGTPLALTLDQDMQIGAEEILAGLGDDAPASAMVAIRPSTGEVLAAANGQGAEGMNVATTGAYAPGSTFKLVTSLALLRAGVGLDDVLSCPESLTVDGYTFSNYDDYPASALGDVTFRTAIAHSCNTALIGARDRVDEGALESAAAALGVGGEIDLGYPASLGQVPAPEGETEKAADLIGQGRVLATPLAMAAVAASVQAGETVVPHLLVEEAGTADADVPLTSDEASSLQQLMRAVVTEGSATFLAGIAGEPVGAKTGTAEYGEPDADGAYATHSWMVGTHGDLAVAVFVEDGVSGAETAGPLLQAFFERW</sequence>
<keyword evidence="5 10" id="KW-0732">Signal</keyword>
<dbReference type="EC" id="3.5.2.6" evidence="4 9"/>
<dbReference type="InterPro" id="IPR050515">
    <property type="entry name" value="Beta-lactam/transpept"/>
</dbReference>
<evidence type="ECO:0000259" key="12">
    <source>
        <dbReference type="Pfam" id="PF03717"/>
    </source>
</evidence>
<dbReference type="InterPro" id="IPR005311">
    <property type="entry name" value="PBP_dimer"/>
</dbReference>
<evidence type="ECO:0000313" key="15">
    <source>
        <dbReference type="Proteomes" id="UP001501645"/>
    </source>
</evidence>
<comment type="subcellular location">
    <subcellularLocation>
        <location evidence="1">Membrane</location>
    </subcellularLocation>
</comment>
<accession>A0ABP8ZW47</accession>
<dbReference type="InterPro" id="IPR007887">
    <property type="entry name" value="MecA_N"/>
</dbReference>
<organism evidence="14 15">
    <name type="scientific">Microbacterium gilvum</name>
    <dbReference type="NCBI Taxonomy" id="1336204"/>
    <lineage>
        <taxon>Bacteria</taxon>
        <taxon>Bacillati</taxon>
        <taxon>Actinomycetota</taxon>
        <taxon>Actinomycetes</taxon>
        <taxon>Micrococcales</taxon>
        <taxon>Microbacteriaceae</taxon>
        <taxon>Microbacterium</taxon>
    </lineage>
</organism>
<keyword evidence="6 9" id="KW-0378">Hydrolase</keyword>
<dbReference type="Pfam" id="PF03717">
    <property type="entry name" value="PBP_dimer"/>
    <property type="match status" value="1"/>
</dbReference>
<dbReference type="InterPro" id="IPR036138">
    <property type="entry name" value="PBP_dimer_sf"/>
</dbReference>
<dbReference type="Gene3D" id="3.40.710.10">
    <property type="entry name" value="DD-peptidase/beta-lactamase superfamily"/>
    <property type="match status" value="1"/>
</dbReference>
<evidence type="ECO:0000256" key="3">
    <source>
        <dbReference type="ARBA" id="ARBA00007898"/>
    </source>
</evidence>
<dbReference type="Pfam" id="PF00905">
    <property type="entry name" value="Transpeptidase"/>
    <property type="match status" value="1"/>
</dbReference>
<dbReference type="PANTHER" id="PTHR30627">
    <property type="entry name" value="PEPTIDOGLYCAN D,D-TRANSPEPTIDASE"/>
    <property type="match status" value="1"/>
</dbReference>
<evidence type="ECO:0000256" key="4">
    <source>
        <dbReference type="ARBA" id="ARBA00012865"/>
    </source>
</evidence>
<reference evidence="15" key="1">
    <citation type="journal article" date="2019" name="Int. J. Syst. Evol. Microbiol.">
        <title>The Global Catalogue of Microorganisms (GCM) 10K type strain sequencing project: providing services to taxonomists for standard genome sequencing and annotation.</title>
        <authorList>
            <consortium name="The Broad Institute Genomics Platform"/>
            <consortium name="The Broad Institute Genome Sequencing Center for Infectious Disease"/>
            <person name="Wu L."/>
            <person name="Ma J."/>
        </authorList>
    </citation>
    <scope>NUCLEOTIDE SEQUENCE [LARGE SCALE GENOMIC DNA]</scope>
    <source>
        <strain evidence="15">JCM 18537</strain>
    </source>
</reference>
<comment type="similarity">
    <text evidence="3 9">Belongs to the class-D beta-lactamase family.</text>
</comment>
<protein>
    <recommendedName>
        <fullName evidence="4 9">Beta-lactamase</fullName>
        <ecNumber evidence="4 9">3.5.2.6</ecNumber>
    </recommendedName>
</protein>
<evidence type="ECO:0000259" key="11">
    <source>
        <dbReference type="Pfam" id="PF00905"/>
    </source>
</evidence>
<evidence type="ECO:0000256" key="2">
    <source>
        <dbReference type="ARBA" id="ARBA00007171"/>
    </source>
</evidence>
<dbReference type="InterPro" id="IPR012338">
    <property type="entry name" value="Beta-lactam/transpept-like"/>
</dbReference>
<feature type="domain" description="Penicillin-binding protein dimerisation" evidence="12">
    <location>
        <begin position="141"/>
        <end position="296"/>
    </location>
</feature>
<dbReference type="SUPFAM" id="SSF56601">
    <property type="entry name" value="beta-lactamase/transpeptidase-like"/>
    <property type="match status" value="1"/>
</dbReference>
<evidence type="ECO:0000256" key="7">
    <source>
        <dbReference type="ARBA" id="ARBA00023136"/>
    </source>
</evidence>
<dbReference type="Gene3D" id="3.90.1310.10">
    <property type="entry name" value="Penicillin-binding protein 2a (Domain 2)"/>
    <property type="match status" value="1"/>
</dbReference>
<gene>
    <name evidence="14" type="ORF">GCM10023351_08800</name>
</gene>
<feature type="signal peptide" evidence="10">
    <location>
        <begin position="1"/>
        <end position="24"/>
    </location>
</feature>
<dbReference type="InterPro" id="IPR002137">
    <property type="entry name" value="Beta-lactam_class-D_AS"/>
</dbReference>
<proteinExistence type="inferred from homology"/>
<comment type="catalytic activity">
    <reaction evidence="9">
        <text>a beta-lactam + H2O = a substituted beta-amino acid</text>
        <dbReference type="Rhea" id="RHEA:20401"/>
        <dbReference type="ChEBI" id="CHEBI:15377"/>
        <dbReference type="ChEBI" id="CHEBI:35627"/>
        <dbReference type="ChEBI" id="CHEBI:140347"/>
        <dbReference type="EC" id="3.5.2.6"/>
    </reaction>
</comment>
<feature type="domain" description="NTF2-like N-terminal transpeptidase" evidence="13">
    <location>
        <begin position="35"/>
        <end position="131"/>
    </location>
</feature>
<feature type="domain" description="Penicillin-binding protein transpeptidase" evidence="11">
    <location>
        <begin position="344"/>
        <end position="617"/>
    </location>
</feature>
<dbReference type="SUPFAM" id="SSF56519">
    <property type="entry name" value="Penicillin binding protein dimerisation domain"/>
    <property type="match status" value="1"/>
</dbReference>
<evidence type="ECO:0000313" key="14">
    <source>
        <dbReference type="EMBL" id="GAA4767608.1"/>
    </source>
</evidence>
<comment type="caution">
    <text evidence="14">The sequence shown here is derived from an EMBL/GenBank/DDBJ whole genome shotgun (WGS) entry which is preliminary data.</text>
</comment>
<comment type="similarity">
    <text evidence="2">Belongs to the transpeptidase family.</text>
</comment>
<evidence type="ECO:0000256" key="6">
    <source>
        <dbReference type="ARBA" id="ARBA00022801"/>
    </source>
</evidence>
<keyword evidence="15" id="KW-1185">Reference proteome</keyword>
<keyword evidence="7" id="KW-0472">Membrane</keyword>
<dbReference type="EMBL" id="BAABKO010000001">
    <property type="protein sequence ID" value="GAA4767608.1"/>
    <property type="molecule type" value="Genomic_DNA"/>
</dbReference>
<name>A0ABP8ZW47_9MICO</name>
<evidence type="ECO:0000256" key="10">
    <source>
        <dbReference type="SAM" id="SignalP"/>
    </source>
</evidence>
<dbReference type="RefSeq" id="WP_345436338.1">
    <property type="nucleotide sequence ID" value="NZ_BAABKO010000001.1"/>
</dbReference>
<evidence type="ECO:0000256" key="8">
    <source>
        <dbReference type="ARBA" id="ARBA00023251"/>
    </source>
</evidence>